<dbReference type="Pfam" id="PF23933">
    <property type="entry name" value="DUF7269"/>
    <property type="match status" value="1"/>
</dbReference>
<evidence type="ECO:0000313" key="4">
    <source>
        <dbReference type="Proteomes" id="UP000509667"/>
    </source>
</evidence>
<dbReference type="PANTHER" id="PTHR33608">
    <property type="entry name" value="BLL2464 PROTEIN"/>
    <property type="match status" value="1"/>
</dbReference>
<sequence length="672" mass="73855">MDIEALLNRALIAIGALLFVAAAAMIAVPSLGSALPSATQGVFLVGIVAVVTGLGVVRRRLRGEVEETVTPNPERPAGNPMPGEDVDRMLYEMTHLRQGVNENREHLEDRLENLAVAVVRNREDCSVEEARRILEAGEWTDNETAAEFFQGERTAAEEAGLSGSLLSGTDDVAAFENRFRVTVEELIEVGDVDVSHEVDTEESEDRSFFDRLLGRSDDDGDGEDAVESNWNESNSTIPTFDTSEPFEDVSLQHTNRWLGVTAFALVAIGAGVVTFTPGLMLAGTVGIAYTIYARVSAVPRTEGLVVEREFDADDPEPGDLVEVTLTVRNESGSMLPDLRLVDVVPDSFVVTEGVPRLHTALQSGAQAQLEYTVRVERGEYEWPLLVVARDFSGGVERTSLVTPDAGMRVVPPLRVTNDIPVRAQTTQYAGDVDTKQGGAGLEFHSVREYRPGDPMNRINWKQVASTGELATIDFRQEKAATVTILFDTRQSAYISAGVDEPHAVDHSVHAASDMFGALYDQGNLVGLAAFDTVPCWYAPGAGSEHLENARVLFAQHPALSPRPPERQDHESQYIDPMTHVRRRLPSTSQVFLFSPLADDYAAEVARRLDSEGHLVTVISPDVTVDETVGQRLTRIERTARVRYLRERGIRVMDWNPDERLSLEVEKAQTRWA</sequence>
<dbReference type="InterPro" id="IPR002881">
    <property type="entry name" value="DUF58"/>
</dbReference>
<keyword evidence="1" id="KW-0472">Membrane</keyword>
<dbReference type="Pfam" id="PF01882">
    <property type="entry name" value="DUF58"/>
    <property type="match status" value="1"/>
</dbReference>
<feature type="transmembrane region" description="Helical" evidence="1">
    <location>
        <begin position="12"/>
        <end position="32"/>
    </location>
</feature>
<dbReference type="GeneID" id="56079508"/>
<evidence type="ECO:0000313" key="3">
    <source>
        <dbReference type="EMBL" id="QLH78802.1"/>
    </source>
</evidence>
<keyword evidence="1" id="KW-0812">Transmembrane</keyword>
<feature type="domain" description="DUF58" evidence="2">
    <location>
        <begin position="445"/>
        <end position="614"/>
    </location>
</feature>
<accession>A0A7D5P6T8</accession>
<dbReference type="RefSeq" id="WP_179908680.1">
    <property type="nucleotide sequence ID" value="NZ_CP058910.1"/>
</dbReference>
<dbReference type="InterPro" id="IPR055693">
    <property type="entry name" value="DUF7269"/>
</dbReference>
<feature type="transmembrane region" description="Helical" evidence="1">
    <location>
        <begin position="38"/>
        <end position="57"/>
    </location>
</feature>
<dbReference type="AlphaFoldDB" id="A0A7D5P6T8"/>
<dbReference type="OrthoDB" id="31512at2157"/>
<name>A0A7D5P6T8_9EURY</name>
<keyword evidence="1" id="KW-1133">Transmembrane helix</keyword>
<organism evidence="3 4">
    <name type="scientific">Halosimplex rubrum</name>
    <dbReference type="NCBI Taxonomy" id="869889"/>
    <lineage>
        <taxon>Archaea</taxon>
        <taxon>Methanobacteriati</taxon>
        <taxon>Methanobacteriota</taxon>
        <taxon>Stenosarchaea group</taxon>
        <taxon>Halobacteria</taxon>
        <taxon>Halobacteriales</taxon>
        <taxon>Haloarculaceae</taxon>
        <taxon>Halosimplex</taxon>
    </lineage>
</organism>
<feature type="transmembrane region" description="Helical" evidence="1">
    <location>
        <begin position="262"/>
        <end position="292"/>
    </location>
</feature>
<gene>
    <name evidence="3" type="ORF">HZS55_16555</name>
</gene>
<dbReference type="PANTHER" id="PTHR33608:SF6">
    <property type="entry name" value="BLL2464 PROTEIN"/>
    <property type="match status" value="1"/>
</dbReference>
<protein>
    <submittedName>
        <fullName evidence="3">DUF58 domain-containing protein</fullName>
    </submittedName>
</protein>
<dbReference type="Proteomes" id="UP000509667">
    <property type="component" value="Chromosome"/>
</dbReference>
<evidence type="ECO:0000259" key="2">
    <source>
        <dbReference type="Pfam" id="PF01882"/>
    </source>
</evidence>
<evidence type="ECO:0000256" key="1">
    <source>
        <dbReference type="SAM" id="Phobius"/>
    </source>
</evidence>
<reference evidence="3 4" key="1">
    <citation type="submission" date="2020-07" db="EMBL/GenBank/DDBJ databases">
        <title>Halosimplex pelagicum sp. nov. and Halosimplex rubrum sp. nov., isolated from salted brown alga Laminaria, and emended description of the genus Halosimplex.</title>
        <authorList>
            <person name="Cui H."/>
        </authorList>
    </citation>
    <scope>NUCLEOTIDE SEQUENCE [LARGE SCALE GENOMIC DNA]</scope>
    <source>
        <strain evidence="3 4">R27</strain>
    </source>
</reference>
<dbReference type="KEGG" id="hrr:HZS55_16555"/>
<dbReference type="EMBL" id="CP058910">
    <property type="protein sequence ID" value="QLH78802.1"/>
    <property type="molecule type" value="Genomic_DNA"/>
</dbReference>
<proteinExistence type="predicted"/>
<keyword evidence="4" id="KW-1185">Reference proteome</keyword>